<evidence type="ECO:0000259" key="1">
    <source>
        <dbReference type="PROSITE" id="PS50879"/>
    </source>
</evidence>
<accession>A0A224ZAD3</accession>
<dbReference type="GO" id="GO:0003676">
    <property type="term" value="F:nucleic acid binding"/>
    <property type="evidence" value="ECO:0007669"/>
    <property type="project" value="InterPro"/>
</dbReference>
<dbReference type="PROSITE" id="PS50879">
    <property type="entry name" value="RNASE_H_1"/>
    <property type="match status" value="1"/>
</dbReference>
<dbReference type="EMBL" id="GFPF01012456">
    <property type="protein sequence ID" value="MAA23602.1"/>
    <property type="molecule type" value="Transcribed_RNA"/>
</dbReference>
<feature type="domain" description="RNase H type-1" evidence="1">
    <location>
        <begin position="1"/>
        <end position="30"/>
    </location>
</feature>
<dbReference type="GO" id="GO:0004523">
    <property type="term" value="F:RNA-DNA hybrid ribonuclease activity"/>
    <property type="evidence" value="ECO:0007669"/>
    <property type="project" value="InterPro"/>
</dbReference>
<organism evidence="2">
    <name type="scientific">Rhipicephalus zambeziensis</name>
    <dbReference type="NCBI Taxonomy" id="60191"/>
    <lineage>
        <taxon>Eukaryota</taxon>
        <taxon>Metazoa</taxon>
        <taxon>Ecdysozoa</taxon>
        <taxon>Arthropoda</taxon>
        <taxon>Chelicerata</taxon>
        <taxon>Arachnida</taxon>
        <taxon>Acari</taxon>
        <taxon>Parasitiformes</taxon>
        <taxon>Ixodida</taxon>
        <taxon>Ixodoidea</taxon>
        <taxon>Ixodidae</taxon>
        <taxon>Rhipicephalinae</taxon>
        <taxon>Rhipicephalus</taxon>
        <taxon>Rhipicephalus</taxon>
    </lineage>
</organism>
<reference evidence="2" key="1">
    <citation type="journal article" date="2017" name="Parasit. Vectors">
        <title>Sialotranscriptomics of Rhipicephalus zambeziensis reveals intricate expression profiles of secretory proteins and suggests tight temporal transcriptional regulation during blood-feeding.</title>
        <authorList>
            <person name="de Castro M.H."/>
            <person name="de Klerk D."/>
            <person name="Pienaar R."/>
            <person name="Rees D.J.G."/>
            <person name="Mans B.J."/>
        </authorList>
    </citation>
    <scope>NUCLEOTIDE SEQUENCE</scope>
    <source>
        <tissue evidence="2">Salivary glands</tissue>
    </source>
</reference>
<dbReference type="InterPro" id="IPR002156">
    <property type="entry name" value="RNaseH_domain"/>
</dbReference>
<dbReference type="AlphaFoldDB" id="A0A224ZAD3"/>
<sequence length="140" mass="15559">MHDITFQWPPGHFGIDGNQHADNSARNAYESGVKEAIPLSRIDAASKIRSLARDVMHSMWNTSGFLHTRLHRLDPSFQLQVPLGLSRSETTVLGRLWLDVSFTNSFAHRIGIADSAACDHCGSEESIAHVLCYSPHYSSQ</sequence>
<protein>
    <submittedName>
        <fullName evidence="2">Tick transposon</fullName>
    </submittedName>
</protein>
<evidence type="ECO:0000313" key="2">
    <source>
        <dbReference type="EMBL" id="MAA23602.1"/>
    </source>
</evidence>
<name>A0A224ZAD3_9ACAR</name>
<proteinExistence type="predicted"/>